<dbReference type="EMBL" id="JACHJY010000007">
    <property type="protein sequence ID" value="MBB4983783.1"/>
    <property type="molecule type" value="Genomic_DNA"/>
</dbReference>
<dbReference type="InterPro" id="IPR007630">
    <property type="entry name" value="RNA_pol_sigma70_r4"/>
</dbReference>
<evidence type="ECO:0000256" key="5">
    <source>
        <dbReference type="SAM" id="MobiDB-lite"/>
    </source>
</evidence>
<organism evidence="7 8">
    <name type="scientific">Streptomyces nymphaeiformis</name>
    <dbReference type="NCBI Taxonomy" id="2663842"/>
    <lineage>
        <taxon>Bacteria</taxon>
        <taxon>Bacillati</taxon>
        <taxon>Actinomycetota</taxon>
        <taxon>Actinomycetes</taxon>
        <taxon>Kitasatosporales</taxon>
        <taxon>Streptomycetaceae</taxon>
        <taxon>Streptomyces</taxon>
    </lineage>
</organism>
<feature type="domain" description="RNA polymerase sigma-70 region 4" evidence="6">
    <location>
        <begin position="85"/>
        <end position="128"/>
    </location>
</feature>
<evidence type="ECO:0000313" key="8">
    <source>
        <dbReference type="Proteomes" id="UP000582643"/>
    </source>
</evidence>
<dbReference type="InterPro" id="IPR014284">
    <property type="entry name" value="RNA_pol_sigma-70_dom"/>
</dbReference>
<keyword evidence="2" id="KW-0731">Sigma factor</keyword>
<evidence type="ECO:0000256" key="1">
    <source>
        <dbReference type="ARBA" id="ARBA00023015"/>
    </source>
</evidence>
<reference evidence="7 8" key="1">
    <citation type="submission" date="2020-08" db="EMBL/GenBank/DDBJ databases">
        <title>Genomic Encyclopedia of Type Strains, Phase III (KMG-III): the genomes of soil and plant-associated and newly described type strains.</title>
        <authorList>
            <person name="Whitman W."/>
        </authorList>
    </citation>
    <scope>NUCLEOTIDE SEQUENCE [LARGE SCALE GENOMIC DNA]</scope>
    <source>
        <strain evidence="7 8">SFB5A</strain>
    </source>
</reference>
<dbReference type="Pfam" id="PF04545">
    <property type="entry name" value="Sigma70_r4"/>
    <property type="match status" value="1"/>
</dbReference>
<dbReference type="GO" id="GO:0006352">
    <property type="term" value="P:DNA-templated transcription initiation"/>
    <property type="evidence" value="ECO:0007669"/>
    <property type="project" value="InterPro"/>
</dbReference>
<dbReference type="PANTHER" id="PTHR30385">
    <property type="entry name" value="SIGMA FACTOR F FLAGELLAR"/>
    <property type="match status" value="1"/>
</dbReference>
<dbReference type="PANTHER" id="PTHR30385:SF4">
    <property type="entry name" value="RNA POLYMERASE SIGMA-E FACTOR"/>
    <property type="match status" value="1"/>
</dbReference>
<dbReference type="RefSeq" id="WP_376773581.1">
    <property type="nucleotide sequence ID" value="NZ_JACHJY010000007.1"/>
</dbReference>
<accession>A0A7W7U2D9</accession>
<gene>
    <name evidence="7" type="ORF">GGE06_004729</name>
</gene>
<feature type="region of interest" description="Disordered" evidence="5">
    <location>
        <begin position="1"/>
        <end position="41"/>
    </location>
</feature>
<dbReference type="AlphaFoldDB" id="A0A7W7U2D9"/>
<sequence length="143" mass="15948">MVGKTTARSPNRAHARASEHTHRGHAQAPQPPHRAQPSREQLVAAEFPLDLRSAARHLAGSEPSYELIESLTALRPLLARLDHRDHRDRRIPELRFGEELTQAEIGNRIGLSQMHVSRLLTRILGELRNGLLQDDAATDRASG</sequence>
<evidence type="ECO:0000259" key="6">
    <source>
        <dbReference type="Pfam" id="PF04545"/>
    </source>
</evidence>
<name>A0A7W7U2D9_9ACTN</name>
<protein>
    <submittedName>
        <fullName evidence="7">RNA polymerase sigma factor (Sigma-70 family)</fullName>
    </submittedName>
</protein>
<evidence type="ECO:0000256" key="2">
    <source>
        <dbReference type="ARBA" id="ARBA00023082"/>
    </source>
</evidence>
<keyword evidence="3" id="KW-0238">DNA-binding</keyword>
<dbReference type="InterPro" id="IPR013324">
    <property type="entry name" value="RNA_pol_sigma_r3/r4-like"/>
</dbReference>
<dbReference type="Proteomes" id="UP000582643">
    <property type="component" value="Unassembled WGS sequence"/>
</dbReference>
<dbReference type="SUPFAM" id="SSF88659">
    <property type="entry name" value="Sigma3 and sigma4 domains of RNA polymerase sigma factors"/>
    <property type="match status" value="1"/>
</dbReference>
<evidence type="ECO:0000313" key="7">
    <source>
        <dbReference type="EMBL" id="MBB4983783.1"/>
    </source>
</evidence>
<dbReference type="GO" id="GO:0016987">
    <property type="term" value="F:sigma factor activity"/>
    <property type="evidence" value="ECO:0007669"/>
    <property type="project" value="UniProtKB-KW"/>
</dbReference>
<dbReference type="Gene3D" id="1.20.140.160">
    <property type="match status" value="1"/>
</dbReference>
<proteinExistence type="predicted"/>
<keyword evidence="1" id="KW-0805">Transcription regulation</keyword>
<dbReference type="GO" id="GO:0003677">
    <property type="term" value="F:DNA binding"/>
    <property type="evidence" value="ECO:0007669"/>
    <property type="project" value="UniProtKB-KW"/>
</dbReference>
<keyword evidence="8" id="KW-1185">Reference proteome</keyword>
<evidence type="ECO:0000256" key="3">
    <source>
        <dbReference type="ARBA" id="ARBA00023125"/>
    </source>
</evidence>
<keyword evidence="4" id="KW-0804">Transcription</keyword>
<evidence type="ECO:0000256" key="4">
    <source>
        <dbReference type="ARBA" id="ARBA00023163"/>
    </source>
</evidence>
<comment type="caution">
    <text evidence="7">The sequence shown here is derived from an EMBL/GenBank/DDBJ whole genome shotgun (WGS) entry which is preliminary data.</text>
</comment>
<dbReference type="NCBIfam" id="TIGR02937">
    <property type="entry name" value="sigma70-ECF"/>
    <property type="match status" value="1"/>
</dbReference>